<protein>
    <submittedName>
        <fullName evidence="1">Uncharacterized protein</fullName>
    </submittedName>
</protein>
<name>A0A0B7BWV7_9EUPU</name>
<evidence type="ECO:0000313" key="1">
    <source>
        <dbReference type="EMBL" id="CEK96861.1"/>
    </source>
</evidence>
<organism evidence="1">
    <name type="scientific">Arion vulgaris</name>
    <dbReference type="NCBI Taxonomy" id="1028688"/>
    <lineage>
        <taxon>Eukaryota</taxon>
        <taxon>Metazoa</taxon>
        <taxon>Spiralia</taxon>
        <taxon>Lophotrochozoa</taxon>
        <taxon>Mollusca</taxon>
        <taxon>Gastropoda</taxon>
        <taxon>Heterobranchia</taxon>
        <taxon>Euthyneura</taxon>
        <taxon>Panpulmonata</taxon>
        <taxon>Eupulmonata</taxon>
        <taxon>Stylommatophora</taxon>
        <taxon>Helicina</taxon>
        <taxon>Arionoidea</taxon>
        <taxon>Arionidae</taxon>
        <taxon>Arion</taxon>
    </lineage>
</organism>
<reference evidence="1" key="1">
    <citation type="submission" date="2014-12" db="EMBL/GenBank/DDBJ databases">
        <title>Insight into the proteome of Arion vulgaris.</title>
        <authorList>
            <person name="Aradska J."/>
            <person name="Bulat T."/>
            <person name="Smidak R."/>
            <person name="Sarate P."/>
            <person name="Gangsoo J."/>
            <person name="Sialana F."/>
            <person name="Bilban M."/>
            <person name="Lubec G."/>
        </authorList>
    </citation>
    <scope>NUCLEOTIDE SEQUENCE</scope>
    <source>
        <tissue evidence="1">Skin</tissue>
    </source>
</reference>
<gene>
    <name evidence="1" type="primary">ORF213758</name>
</gene>
<dbReference type="EMBL" id="HACG01049996">
    <property type="protein sequence ID" value="CEK96861.1"/>
    <property type="molecule type" value="Transcribed_RNA"/>
</dbReference>
<proteinExistence type="predicted"/>
<feature type="non-terminal residue" evidence="1">
    <location>
        <position position="99"/>
    </location>
</feature>
<accession>A0A0B7BWV7</accession>
<dbReference type="AlphaFoldDB" id="A0A0B7BWV7"/>
<feature type="non-terminal residue" evidence="1">
    <location>
        <position position="1"/>
    </location>
</feature>
<sequence length="99" mass="12031">YRRVLRILWTEKSTNRYIQKNSKIKVNWLILQQRRKLKYFRHVKRHEGLKKTTMEGGILTKRITWRRWIHDLSVMPAEAGDLTYERNSKELLGGKVLPR</sequence>